<evidence type="ECO:0000256" key="1">
    <source>
        <dbReference type="ARBA" id="ARBA00001947"/>
    </source>
</evidence>
<comment type="caution">
    <text evidence="9">The sequence shown here is derived from an EMBL/GenBank/DDBJ whole genome shotgun (WGS) entry which is preliminary data.</text>
</comment>
<dbReference type="Pfam" id="PF02163">
    <property type="entry name" value="Peptidase_M50"/>
    <property type="match status" value="1"/>
</dbReference>
<proteinExistence type="inferred from homology"/>
<dbReference type="EMBL" id="WMEQ01000002">
    <property type="protein sequence ID" value="MYL32682.1"/>
    <property type="molecule type" value="Genomic_DNA"/>
</dbReference>
<evidence type="ECO:0000313" key="10">
    <source>
        <dbReference type="Proteomes" id="UP000468638"/>
    </source>
</evidence>
<feature type="transmembrane region" description="Helical" evidence="7">
    <location>
        <begin position="86"/>
        <end position="108"/>
    </location>
</feature>
<dbReference type="Proteomes" id="UP000468638">
    <property type="component" value="Unassembled WGS sequence"/>
</dbReference>
<comment type="similarity">
    <text evidence="3">Belongs to the peptidase M50B family.</text>
</comment>
<dbReference type="GO" id="GO:0006508">
    <property type="term" value="P:proteolysis"/>
    <property type="evidence" value="ECO:0007669"/>
    <property type="project" value="InterPro"/>
</dbReference>
<protein>
    <recommendedName>
        <fullName evidence="8">Peptidase M50 domain-containing protein</fullName>
    </recommendedName>
</protein>
<organism evidence="9 10">
    <name type="scientific">Pontibacillus yanchengensis</name>
    <dbReference type="NCBI Taxonomy" id="462910"/>
    <lineage>
        <taxon>Bacteria</taxon>
        <taxon>Bacillati</taxon>
        <taxon>Bacillota</taxon>
        <taxon>Bacilli</taxon>
        <taxon>Bacillales</taxon>
        <taxon>Bacillaceae</taxon>
        <taxon>Pontibacillus</taxon>
    </lineage>
</organism>
<evidence type="ECO:0000259" key="8">
    <source>
        <dbReference type="Pfam" id="PF02163"/>
    </source>
</evidence>
<evidence type="ECO:0000256" key="5">
    <source>
        <dbReference type="ARBA" id="ARBA00022989"/>
    </source>
</evidence>
<accession>A0A6I4ZXX3</accession>
<dbReference type="InterPro" id="IPR008915">
    <property type="entry name" value="Peptidase_M50"/>
</dbReference>
<dbReference type="AlphaFoldDB" id="A0A6I4ZXX3"/>
<sequence>MKEMCMDFFVILVFIIAPLSLFLHELAHGIVAYFFQSSYIYIQLGVGPSLLKQKHGVFRISICLYIFLGALVAYERDPEHTMYERAVISIAGPFINAFLVLLGFVMYYVVDHPYISLFIAFNIWITTVNLIPFKFANKKSDGYVIAEALWNRVFSSNK</sequence>
<feature type="domain" description="Peptidase M50" evidence="8">
    <location>
        <begin position="19"/>
        <end position="108"/>
    </location>
</feature>
<keyword evidence="5 7" id="KW-1133">Transmembrane helix</keyword>
<comment type="subcellular location">
    <subcellularLocation>
        <location evidence="2">Membrane</location>
        <topology evidence="2">Multi-pass membrane protein</topology>
    </subcellularLocation>
</comment>
<reference evidence="9 10" key="1">
    <citation type="submission" date="2019-11" db="EMBL/GenBank/DDBJ databases">
        <title>Genome sequences of 17 halophilic strains isolated from different environments.</title>
        <authorList>
            <person name="Furrow R.E."/>
        </authorList>
    </citation>
    <scope>NUCLEOTIDE SEQUENCE [LARGE SCALE GENOMIC DNA]</scope>
    <source>
        <strain evidence="9 10">22514_16_FS</strain>
    </source>
</reference>
<evidence type="ECO:0000256" key="6">
    <source>
        <dbReference type="ARBA" id="ARBA00023136"/>
    </source>
</evidence>
<evidence type="ECO:0000313" key="9">
    <source>
        <dbReference type="EMBL" id="MYL32682.1"/>
    </source>
</evidence>
<name>A0A6I4ZXX3_9BACI</name>
<evidence type="ECO:0000256" key="2">
    <source>
        <dbReference type="ARBA" id="ARBA00004141"/>
    </source>
</evidence>
<evidence type="ECO:0000256" key="7">
    <source>
        <dbReference type="SAM" id="Phobius"/>
    </source>
</evidence>
<feature type="transmembrane region" description="Helical" evidence="7">
    <location>
        <begin position="114"/>
        <end position="133"/>
    </location>
</feature>
<evidence type="ECO:0000256" key="4">
    <source>
        <dbReference type="ARBA" id="ARBA00022692"/>
    </source>
</evidence>
<feature type="transmembrane region" description="Helical" evidence="7">
    <location>
        <begin position="56"/>
        <end position="74"/>
    </location>
</feature>
<keyword evidence="6 7" id="KW-0472">Membrane</keyword>
<dbReference type="GO" id="GO:0016020">
    <property type="term" value="C:membrane"/>
    <property type="evidence" value="ECO:0007669"/>
    <property type="project" value="UniProtKB-SubCell"/>
</dbReference>
<evidence type="ECO:0000256" key="3">
    <source>
        <dbReference type="ARBA" id="ARBA00007931"/>
    </source>
</evidence>
<comment type="cofactor">
    <cofactor evidence="1">
        <name>Zn(2+)</name>
        <dbReference type="ChEBI" id="CHEBI:29105"/>
    </cofactor>
</comment>
<gene>
    <name evidence="9" type="ORF">GLW05_03635</name>
</gene>
<keyword evidence="4 7" id="KW-0812">Transmembrane</keyword>